<protein>
    <recommendedName>
        <fullName evidence="3">SCP domain-containing protein</fullName>
    </recommendedName>
</protein>
<evidence type="ECO:0000256" key="2">
    <source>
        <dbReference type="SAM" id="Phobius"/>
    </source>
</evidence>
<dbReference type="SMART" id="SM00198">
    <property type="entry name" value="SCP"/>
    <property type="match status" value="1"/>
</dbReference>
<dbReference type="InterPro" id="IPR014044">
    <property type="entry name" value="CAP_dom"/>
</dbReference>
<evidence type="ECO:0000313" key="4">
    <source>
        <dbReference type="EMBL" id="PAV78143.1"/>
    </source>
</evidence>
<dbReference type="STRING" id="2018661.A0A2A2KWH1"/>
<keyword evidence="2" id="KW-0812">Transmembrane</keyword>
<evidence type="ECO:0000313" key="5">
    <source>
        <dbReference type="Proteomes" id="UP000218231"/>
    </source>
</evidence>
<dbReference type="SUPFAM" id="SSF55797">
    <property type="entry name" value="PR-1-like"/>
    <property type="match status" value="1"/>
</dbReference>
<dbReference type="Gene3D" id="3.40.33.10">
    <property type="entry name" value="CAP"/>
    <property type="match status" value="1"/>
</dbReference>
<dbReference type="AlphaFoldDB" id="A0A2A2KWH1"/>
<dbReference type="InterPro" id="IPR035940">
    <property type="entry name" value="CAP_sf"/>
</dbReference>
<keyword evidence="2" id="KW-1133">Transmembrane helix</keyword>
<evidence type="ECO:0000256" key="1">
    <source>
        <dbReference type="SAM" id="MobiDB-lite"/>
    </source>
</evidence>
<evidence type="ECO:0000259" key="3">
    <source>
        <dbReference type="SMART" id="SM00198"/>
    </source>
</evidence>
<reference evidence="4 5" key="1">
    <citation type="journal article" date="2017" name="Curr. Biol.">
        <title>Genome architecture and evolution of a unichromosomal asexual nematode.</title>
        <authorList>
            <person name="Fradin H."/>
            <person name="Zegar C."/>
            <person name="Gutwein M."/>
            <person name="Lucas J."/>
            <person name="Kovtun M."/>
            <person name="Corcoran D."/>
            <person name="Baugh L.R."/>
            <person name="Kiontke K."/>
            <person name="Gunsalus K."/>
            <person name="Fitch D.H."/>
            <person name="Piano F."/>
        </authorList>
    </citation>
    <scope>NUCLEOTIDE SEQUENCE [LARGE SCALE GENOMIC DNA]</scope>
    <source>
        <strain evidence="4">PF1309</strain>
    </source>
</reference>
<feature type="domain" description="SCP" evidence="3">
    <location>
        <begin position="102"/>
        <end position="280"/>
    </location>
</feature>
<sequence length="311" mass="35326">MPQIMTIACLNCQPKRQESNNSEPEKFGEVIGKSPAQSANRTGQEGRKEKLTKSIWIYTFFRWIPLASLLVYFTASIVYPSPFQMGQKQSRKLEDDNMLTQADKELILKMHNEYRSMAALGKYKNRDGYLPKAAKMIELVCKTSKIKKMLIFKISILLNFQTWDPELEASALKVARRRVMAHSKDRDDVGENLGYFTISGPNPDFAKHIPQMVRNLAEEIKEHGVKDLNLPTDVNHFMKIGHTTQILSDRSTKMGAALVEMKPNEFLGVFHFKPAGNIFGREFYTEGRPGSQCPSESTFNPETGLCVLPEN</sequence>
<accession>A0A2A2KWH1</accession>
<gene>
    <name evidence="4" type="ORF">WR25_01872</name>
</gene>
<feature type="region of interest" description="Disordered" evidence="1">
    <location>
        <begin position="14"/>
        <end position="45"/>
    </location>
</feature>
<dbReference type="InterPro" id="IPR001283">
    <property type="entry name" value="CRISP-related"/>
</dbReference>
<dbReference type="OrthoDB" id="5870807at2759"/>
<feature type="compositionally biased region" description="Basic and acidic residues" evidence="1">
    <location>
        <begin position="15"/>
        <end position="28"/>
    </location>
</feature>
<organism evidence="4 5">
    <name type="scientific">Diploscapter pachys</name>
    <dbReference type="NCBI Taxonomy" id="2018661"/>
    <lineage>
        <taxon>Eukaryota</taxon>
        <taxon>Metazoa</taxon>
        <taxon>Ecdysozoa</taxon>
        <taxon>Nematoda</taxon>
        <taxon>Chromadorea</taxon>
        <taxon>Rhabditida</taxon>
        <taxon>Rhabditina</taxon>
        <taxon>Rhabditomorpha</taxon>
        <taxon>Rhabditoidea</taxon>
        <taxon>Rhabditidae</taxon>
        <taxon>Diploscapter</taxon>
    </lineage>
</organism>
<comment type="caution">
    <text evidence="4">The sequence shown here is derived from an EMBL/GenBank/DDBJ whole genome shotgun (WGS) entry which is preliminary data.</text>
</comment>
<feature type="transmembrane region" description="Helical" evidence="2">
    <location>
        <begin position="55"/>
        <end position="79"/>
    </location>
</feature>
<dbReference type="EMBL" id="LIAE01007609">
    <property type="protein sequence ID" value="PAV78143.1"/>
    <property type="molecule type" value="Genomic_DNA"/>
</dbReference>
<keyword evidence="5" id="KW-1185">Reference proteome</keyword>
<name>A0A2A2KWH1_9BILA</name>
<dbReference type="CDD" id="cd05380">
    <property type="entry name" value="CAP_euk"/>
    <property type="match status" value="1"/>
</dbReference>
<dbReference type="Proteomes" id="UP000218231">
    <property type="component" value="Unassembled WGS sequence"/>
</dbReference>
<dbReference type="PANTHER" id="PTHR10334">
    <property type="entry name" value="CYSTEINE-RICH SECRETORY PROTEIN-RELATED"/>
    <property type="match status" value="1"/>
</dbReference>
<keyword evidence="2" id="KW-0472">Membrane</keyword>
<proteinExistence type="predicted"/>